<reference evidence="10 11" key="1">
    <citation type="journal article" date="2015" name="Genome Biol. Evol.">
        <title>The genome of winter moth (Operophtera brumata) provides a genomic perspective on sexual dimorphism and phenology.</title>
        <authorList>
            <person name="Derks M.F."/>
            <person name="Smit S."/>
            <person name="Salis L."/>
            <person name="Schijlen E."/>
            <person name="Bossers A."/>
            <person name="Mateman C."/>
            <person name="Pijl A.S."/>
            <person name="de Ridder D."/>
            <person name="Groenen M.A."/>
            <person name="Visser M.E."/>
            <person name="Megens H.J."/>
        </authorList>
    </citation>
    <scope>NUCLEOTIDE SEQUENCE [LARGE SCALE GENOMIC DNA]</scope>
    <source>
        <strain evidence="10">WM2013NL</strain>
        <tissue evidence="10">Head and thorax</tissue>
    </source>
</reference>
<keyword evidence="5 9" id="KW-0560">Oxidoreductase</keyword>
<comment type="pathway">
    <text evidence="2 9">Protein modification; eIF5A hypusination.</text>
</comment>
<dbReference type="InterPro" id="IPR011989">
    <property type="entry name" value="ARM-like"/>
</dbReference>
<keyword evidence="3 9" id="KW-0479">Metal-binding</keyword>
<feature type="binding site" evidence="9">
    <location>
        <position position="58"/>
    </location>
    <ligand>
        <name>Fe cation</name>
        <dbReference type="ChEBI" id="CHEBI:24875"/>
        <label>1</label>
    </ligand>
</feature>
<dbReference type="InterPro" id="IPR004155">
    <property type="entry name" value="PBS_lyase_HEAT"/>
</dbReference>
<dbReference type="PANTHER" id="PTHR12697:SF5">
    <property type="entry name" value="DEOXYHYPUSINE HYDROXYLASE"/>
    <property type="match status" value="1"/>
</dbReference>
<feature type="binding site" evidence="9">
    <location>
        <position position="210"/>
    </location>
    <ligand>
        <name>Fe cation</name>
        <dbReference type="ChEBI" id="CHEBI:24875"/>
        <label>2</label>
    </ligand>
</feature>
<accession>A0A0L7K4H9</accession>
<dbReference type="EC" id="1.14.99.29" evidence="9"/>
<dbReference type="Proteomes" id="UP000037510">
    <property type="component" value="Unassembled WGS sequence"/>
</dbReference>
<gene>
    <name evidence="10" type="ORF">OBRU01_25439</name>
</gene>
<feature type="binding site" evidence="9">
    <location>
        <position position="92"/>
    </location>
    <ligand>
        <name>Fe cation</name>
        <dbReference type="ChEBI" id="CHEBI:24875"/>
        <label>1</label>
    </ligand>
</feature>
<evidence type="ECO:0000256" key="3">
    <source>
        <dbReference type="ARBA" id="ARBA00022723"/>
    </source>
</evidence>
<dbReference type="HAMAP" id="MF_03101">
    <property type="entry name" value="Deoxyhypusine_hydroxylase"/>
    <property type="match status" value="1"/>
</dbReference>
<sequence>MSKTSEAAVKNIGKVLNDPARPMKERFRALFTLRNLGGETAIQCISECFWDESVLLKHELAYCLGQMQDRRAIPILRTILEDNVQDPIVRHEAGEALGAIGDPDLLEILQKYQHDPAVEVAETCQIALQRLEYFASDFKENLSKSVYTSIDPAPPSEEKDVGKLKVIMMDEGRPLFERYRAMFSLRNLGTTESINALGEGFKATSALFRHEVAFIFGQMQDVRSVPFLRSALEDTAEHEMVRHEAAEALGSIASDECTDLLKKMQDVRSVPFLRSVLEDTAEHEIVRHEAAEALGSIASDECTDLWRK</sequence>
<dbReference type="InterPro" id="IPR016024">
    <property type="entry name" value="ARM-type_fold"/>
</dbReference>
<dbReference type="Pfam" id="PF13646">
    <property type="entry name" value="HEAT_2"/>
    <property type="match status" value="2"/>
</dbReference>
<comment type="catalytic activity">
    <reaction evidence="1 9">
        <text>[eIF5A protein]-deoxyhypusine + AH2 + O2 = [eIF5A protein]-hypusine + A + H2O</text>
        <dbReference type="Rhea" id="RHEA:14101"/>
        <dbReference type="Rhea" id="RHEA-COMP:10144"/>
        <dbReference type="Rhea" id="RHEA-COMP:12592"/>
        <dbReference type="ChEBI" id="CHEBI:13193"/>
        <dbReference type="ChEBI" id="CHEBI:15377"/>
        <dbReference type="ChEBI" id="CHEBI:15379"/>
        <dbReference type="ChEBI" id="CHEBI:17499"/>
        <dbReference type="ChEBI" id="CHEBI:82657"/>
        <dbReference type="ChEBI" id="CHEBI:91175"/>
        <dbReference type="EC" id="1.14.99.29"/>
    </reaction>
</comment>
<evidence type="ECO:0000256" key="9">
    <source>
        <dbReference type="HAMAP-Rule" id="MF_03101"/>
    </source>
</evidence>
<keyword evidence="6 9" id="KW-0408">Iron</keyword>
<dbReference type="SMART" id="SM00567">
    <property type="entry name" value="EZ_HEAT"/>
    <property type="match status" value="7"/>
</dbReference>
<feature type="binding site" evidence="9">
    <location>
        <position position="91"/>
    </location>
    <ligand>
        <name>Fe cation</name>
        <dbReference type="ChEBI" id="CHEBI:24875"/>
        <label>1</label>
    </ligand>
</feature>
<dbReference type="AlphaFoldDB" id="A0A0L7K4H9"/>
<evidence type="ECO:0000313" key="11">
    <source>
        <dbReference type="Proteomes" id="UP000037510"/>
    </source>
</evidence>
<comment type="cofactor">
    <cofactor evidence="9">
        <name>Fe(2+)</name>
        <dbReference type="ChEBI" id="CHEBI:29033"/>
    </cofactor>
    <text evidence="9">Binds 2 Fe(2+) ions per subunit.</text>
</comment>
<dbReference type="PANTHER" id="PTHR12697">
    <property type="entry name" value="PBS LYASE HEAT-LIKE PROTEIN"/>
    <property type="match status" value="1"/>
</dbReference>
<keyword evidence="11" id="KW-1185">Reference proteome</keyword>
<keyword evidence="4" id="KW-0677">Repeat</keyword>
<protein>
    <recommendedName>
        <fullName evidence="9">Deoxyhypusine hydroxylase</fullName>
        <shortName evidence="9">DOHH</shortName>
        <ecNumber evidence="9">1.14.99.29</ecNumber>
    </recommendedName>
    <alternativeName>
        <fullName evidence="9">Deoxyhypusine dioxygenase</fullName>
    </alternativeName>
    <alternativeName>
        <fullName evidence="9">Deoxyhypusine monooxygenase</fullName>
    </alternativeName>
</protein>
<evidence type="ECO:0000313" key="10">
    <source>
        <dbReference type="EMBL" id="KOB58193.1"/>
    </source>
</evidence>
<dbReference type="STRING" id="104452.A0A0L7K4H9"/>
<evidence type="ECO:0000256" key="5">
    <source>
        <dbReference type="ARBA" id="ARBA00023002"/>
    </source>
</evidence>
<dbReference type="GO" id="GO:0019135">
    <property type="term" value="F:deoxyhypusine monooxygenase activity"/>
    <property type="evidence" value="ECO:0007669"/>
    <property type="project" value="UniProtKB-UniRule"/>
</dbReference>
<evidence type="ECO:0000256" key="6">
    <source>
        <dbReference type="ARBA" id="ARBA00023004"/>
    </source>
</evidence>
<evidence type="ECO:0000256" key="7">
    <source>
        <dbReference type="ARBA" id="ARBA00023033"/>
    </source>
</evidence>
<dbReference type="Gene3D" id="1.25.10.10">
    <property type="entry name" value="Leucine-rich Repeat Variant"/>
    <property type="match status" value="2"/>
</dbReference>
<comment type="similarity">
    <text evidence="9">Belongs to the deoxyhypusine hydroxylase family.</text>
</comment>
<feature type="binding site" evidence="9">
    <location>
        <position position="243"/>
    </location>
    <ligand>
        <name>Fe cation</name>
        <dbReference type="ChEBI" id="CHEBI:24875"/>
        <label>2</label>
    </ligand>
</feature>
<dbReference type="FunFam" id="1.25.10.10:FF:000099">
    <property type="entry name" value="Deoxyhypusine hydroxylase"/>
    <property type="match status" value="1"/>
</dbReference>
<evidence type="ECO:0000256" key="8">
    <source>
        <dbReference type="ARBA" id="ARBA00023256"/>
    </source>
</evidence>
<keyword evidence="8 9" id="KW-0386">Hypusine biosynthesis</keyword>
<dbReference type="SUPFAM" id="SSF48371">
    <property type="entry name" value="ARM repeat"/>
    <property type="match status" value="1"/>
</dbReference>
<dbReference type="UniPathway" id="UPA00354"/>
<feature type="binding site" evidence="9">
    <location>
        <position position="59"/>
    </location>
    <ligand>
        <name>Fe cation</name>
        <dbReference type="ChEBI" id="CHEBI:24875"/>
        <label>1</label>
    </ligand>
</feature>
<feature type="binding site" evidence="9">
    <location>
        <position position="211"/>
    </location>
    <ligand>
        <name>Fe cation</name>
        <dbReference type="ChEBI" id="CHEBI:24875"/>
        <label>2</label>
    </ligand>
</feature>
<comment type="function">
    <text evidence="9">Catalyzes the hydroxylation of the N(6)-(4-aminobutyl)-L-lysine intermediate to form hypusine, an essential post-translational modification only found in mature eIF-5A factor.</text>
</comment>
<name>A0A0L7K4H9_OPEBR</name>
<keyword evidence="7 9" id="KW-0503">Monooxygenase</keyword>
<comment type="caution">
    <text evidence="10">The sequence shown here is derived from an EMBL/GenBank/DDBJ whole genome shotgun (WGS) entry which is preliminary data.</text>
</comment>
<evidence type="ECO:0000256" key="1">
    <source>
        <dbReference type="ARBA" id="ARBA00000068"/>
    </source>
</evidence>
<evidence type="ECO:0000256" key="2">
    <source>
        <dbReference type="ARBA" id="ARBA00005041"/>
    </source>
</evidence>
<organism evidence="10 11">
    <name type="scientific">Operophtera brumata</name>
    <name type="common">Winter moth</name>
    <name type="synonym">Phalaena brumata</name>
    <dbReference type="NCBI Taxonomy" id="104452"/>
    <lineage>
        <taxon>Eukaryota</taxon>
        <taxon>Metazoa</taxon>
        <taxon>Ecdysozoa</taxon>
        <taxon>Arthropoda</taxon>
        <taxon>Hexapoda</taxon>
        <taxon>Insecta</taxon>
        <taxon>Pterygota</taxon>
        <taxon>Neoptera</taxon>
        <taxon>Endopterygota</taxon>
        <taxon>Lepidoptera</taxon>
        <taxon>Glossata</taxon>
        <taxon>Ditrysia</taxon>
        <taxon>Geometroidea</taxon>
        <taxon>Geometridae</taxon>
        <taxon>Larentiinae</taxon>
        <taxon>Operophtera</taxon>
    </lineage>
</organism>
<proteinExistence type="inferred from homology"/>
<evidence type="ECO:0000256" key="4">
    <source>
        <dbReference type="ARBA" id="ARBA00022737"/>
    </source>
</evidence>
<feature type="binding site" evidence="9">
    <location>
        <position position="244"/>
    </location>
    <ligand>
        <name>Fe cation</name>
        <dbReference type="ChEBI" id="CHEBI:24875"/>
        <label>2</label>
    </ligand>
</feature>
<dbReference type="InterPro" id="IPR027517">
    <property type="entry name" value="Deoxyhypusine_hydroxylase"/>
</dbReference>
<dbReference type="EMBL" id="JTDY01010463">
    <property type="protein sequence ID" value="KOB58193.1"/>
    <property type="molecule type" value="Genomic_DNA"/>
</dbReference>
<dbReference type="GO" id="GO:0046872">
    <property type="term" value="F:metal ion binding"/>
    <property type="evidence" value="ECO:0007669"/>
    <property type="project" value="UniProtKB-KW"/>
</dbReference>